<dbReference type="EMBL" id="QGEG01000001">
    <property type="protein sequence ID" value="PWL39986.1"/>
    <property type="molecule type" value="Genomic_DNA"/>
</dbReference>
<gene>
    <name evidence="2" type="ORF">DKG77_03925</name>
</gene>
<comment type="caution">
    <text evidence="2">The sequence shown here is derived from an EMBL/GenBank/DDBJ whole genome shotgun (WGS) entry which is preliminary data.</text>
</comment>
<evidence type="ECO:0008006" key="4">
    <source>
        <dbReference type="Google" id="ProtNLM"/>
    </source>
</evidence>
<evidence type="ECO:0000313" key="2">
    <source>
        <dbReference type="EMBL" id="PWL39986.1"/>
    </source>
</evidence>
<dbReference type="AlphaFoldDB" id="A0A316L2C5"/>
<protein>
    <recommendedName>
        <fullName evidence="4">DUF481 domain-containing protein</fullName>
    </recommendedName>
</protein>
<sequence>MRIKLLLLISIFILLSTNGFSQTSTNPKNNNLEFSTGFNSGSLKNLEFAPVSRYDYDGLFYRLNYERKSRNENLFEIQVDYLTTELKSDAIPQLNTDYSKIGLGFSYLKQIFDKDAFSIHLGLQSQTTASLYRDNYYLVDQEFGIASRFTYWLNEKQHLTSKLTIPLVLIRLRGDNGLDAYLVNRYQSALWNLEYGYSISNNFGIHLSYDFKYNRLQIPNAFRELQHQVNLGINYKF</sequence>
<reference evidence="2 3" key="1">
    <citation type="submission" date="2018-05" db="EMBL/GenBank/DDBJ databases">
        <title>Complete genome sequence of Flagellimonas aquimarina ECD12 isolated from seaweed Ecklonia cava.</title>
        <authorList>
            <person name="Choi S."/>
            <person name="Seong C."/>
        </authorList>
    </citation>
    <scope>NUCLEOTIDE SEQUENCE [LARGE SCALE GENOMIC DNA]</scope>
    <source>
        <strain evidence="2 3">ECD12</strain>
    </source>
</reference>
<proteinExistence type="predicted"/>
<feature type="chain" id="PRO_5016289950" description="DUF481 domain-containing protein" evidence="1">
    <location>
        <begin position="22"/>
        <end position="237"/>
    </location>
</feature>
<dbReference type="RefSeq" id="WP_109660386.1">
    <property type="nucleotide sequence ID" value="NZ_QGEG01000001.1"/>
</dbReference>
<evidence type="ECO:0000256" key="1">
    <source>
        <dbReference type="SAM" id="SignalP"/>
    </source>
</evidence>
<keyword evidence="3" id="KW-1185">Reference proteome</keyword>
<name>A0A316L2C5_9FLAO</name>
<keyword evidence="1" id="KW-0732">Signal</keyword>
<dbReference type="OrthoDB" id="1335205at2"/>
<accession>A0A316L2C5</accession>
<dbReference type="Proteomes" id="UP000245762">
    <property type="component" value="Unassembled WGS sequence"/>
</dbReference>
<evidence type="ECO:0000313" key="3">
    <source>
        <dbReference type="Proteomes" id="UP000245762"/>
    </source>
</evidence>
<organism evidence="2 3">
    <name type="scientific">Flagellimonas aquimarina</name>
    <dbReference type="NCBI Taxonomy" id="2201895"/>
    <lineage>
        <taxon>Bacteria</taxon>
        <taxon>Pseudomonadati</taxon>
        <taxon>Bacteroidota</taxon>
        <taxon>Flavobacteriia</taxon>
        <taxon>Flavobacteriales</taxon>
        <taxon>Flavobacteriaceae</taxon>
        <taxon>Flagellimonas</taxon>
    </lineage>
</organism>
<feature type="signal peptide" evidence="1">
    <location>
        <begin position="1"/>
        <end position="21"/>
    </location>
</feature>